<dbReference type="Gramene" id="LPERR09G10680.1">
    <property type="protein sequence ID" value="LPERR09G10680.1"/>
    <property type="gene ID" value="LPERR09G10680"/>
</dbReference>
<organism evidence="2 3">
    <name type="scientific">Leersia perrieri</name>
    <dbReference type="NCBI Taxonomy" id="77586"/>
    <lineage>
        <taxon>Eukaryota</taxon>
        <taxon>Viridiplantae</taxon>
        <taxon>Streptophyta</taxon>
        <taxon>Embryophyta</taxon>
        <taxon>Tracheophyta</taxon>
        <taxon>Spermatophyta</taxon>
        <taxon>Magnoliopsida</taxon>
        <taxon>Liliopsida</taxon>
        <taxon>Poales</taxon>
        <taxon>Poaceae</taxon>
        <taxon>BOP clade</taxon>
        <taxon>Oryzoideae</taxon>
        <taxon>Oryzeae</taxon>
        <taxon>Oryzinae</taxon>
        <taxon>Leersia</taxon>
    </lineage>
</organism>
<name>A0A0D9XF12_9ORYZ</name>
<reference evidence="2 3" key="1">
    <citation type="submission" date="2012-08" db="EMBL/GenBank/DDBJ databases">
        <title>Oryza genome evolution.</title>
        <authorList>
            <person name="Wing R.A."/>
        </authorList>
    </citation>
    <scope>NUCLEOTIDE SEQUENCE</scope>
</reference>
<evidence type="ECO:0000256" key="1">
    <source>
        <dbReference type="SAM" id="MobiDB-lite"/>
    </source>
</evidence>
<accession>A0A0D9XF12</accession>
<feature type="region of interest" description="Disordered" evidence="1">
    <location>
        <begin position="97"/>
        <end position="123"/>
    </location>
</feature>
<dbReference type="AlphaFoldDB" id="A0A0D9XF12"/>
<dbReference type="Proteomes" id="UP000032180">
    <property type="component" value="Chromosome 9"/>
</dbReference>
<proteinExistence type="predicted"/>
<dbReference type="EnsemblPlants" id="LPERR09G10680.1">
    <property type="protein sequence ID" value="LPERR09G10680.1"/>
    <property type="gene ID" value="LPERR09G10680"/>
</dbReference>
<dbReference type="HOGENOM" id="CLU_2018516_0_0_1"/>
<reference evidence="2" key="3">
    <citation type="submission" date="2015-04" db="UniProtKB">
        <authorList>
            <consortium name="EnsemblPlants"/>
        </authorList>
    </citation>
    <scope>IDENTIFICATION</scope>
</reference>
<evidence type="ECO:0000313" key="2">
    <source>
        <dbReference type="EnsemblPlants" id="LPERR09G10680.1"/>
    </source>
</evidence>
<feature type="compositionally biased region" description="Low complexity" evidence="1">
    <location>
        <begin position="111"/>
        <end position="123"/>
    </location>
</feature>
<sequence>MPEEAGWRRYAGKHKAVTASAGARWRWRWTRTWEGAAPAASAGRCPQRKRAQDPLGLIVAPVGAVARYCTTEGCWEGVGVGYDEDSATVELLLGLRGSAPSIQPPSPPRPSSASTAAIASQAH</sequence>
<evidence type="ECO:0000313" key="3">
    <source>
        <dbReference type="Proteomes" id="UP000032180"/>
    </source>
</evidence>
<protein>
    <submittedName>
        <fullName evidence="2">Uncharacterized protein</fullName>
    </submittedName>
</protein>
<keyword evidence="3" id="KW-1185">Reference proteome</keyword>
<reference evidence="3" key="2">
    <citation type="submission" date="2013-12" db="EMBL/GenBank/DDBJ databases">
        <authorList>
            <person name="Yu Y."/>
            <person name="Lee S."/>
            <person name="de Baynast K."/>
            <person name="Wissotski M."/>
            <person name="Liu L."/>
            <person name="Talag J."/>
            <person name="Goicoechea J."/>
            <person name="Angelova A."/>
            <person name="Jetty R."/>
            <person name="Kudrna D."/>
            <person name="Golser W."/>
            <person name="Rivera L."/>
            <person name="Zhang J."/>
            <person name="Wing R."/>
        </authorList>
    </citation>
    <scope>NUCLEOTIDE SEQUENCE</scope>
</reference>